<dbReference type="NCBIfam" id="NF005699">
    <property type="entry name" value="PRK07509.1"/>
    <property type="match status" value="1"/>
</dbReference>
<comment type="pathway">
    <text evidence="1">Lipid metabolism; fatty acid beta-oxidation.</text>
</comment>
<dbReference type="PANTHER" id="PTHR43149">
    <property type="entry name" value="ENOYL-COA HYDRATASE"/>
    <property type="match status" value="1"/>
</dbReference>
<organism evidence="6 7">
    <name type="scientific">alpha proteobacterium IMCC14465</name>
    <dbReference type="NCBI Taxonomy" id="1220535"/>
    <lineage>
        <taxon>Bacteria</taxon>
        <taxon>Pseudomonadati</taxon>
        <taxon>Pseudomonadota</taxon>
        <taxon>Alphaproteobacteria</taxon>
        <taxon>PS1 clade</taxon>
    </lineage>
</organism>
<dbReference type="InterPro" id="IPR014748">
    <property type="entry name" value="Enoyl-CoA_hydra_C"/>
</dbReference>
<dbReference type="GO" id="GO:0006635">
    <property type="term" value="P:fatty acid beta-oxidation"/>
    <property type="evidence" value="ECO:0007669"/>
    <property type="project" value="UniProtKB-UniPathway"/>
</dbReference>
<proteinExistence type="inferred from homology"/>
<dbReference type="STRING" id="1220535.IMCC14465_16740"/>
<dbReference type="InterPro" id="IPR045002">
    <property type="entry name" value="Ech1-like"/>
</dbReference>
<keyword evidence="3" id="KW-0276">Fatty acid metabolism</keyword>
<keyword evidence="4" id="KW-0443">Lipid metabolism</keyword>
<evidence type="ECO:0000256" key="5">
    <source>
        <dbReference type="ARBA" id="ARBA00023235"/>
    </source>
</evidence>
<name>J9DY29_9PROT</name>
<dbReference type="AlphaFoldDB" id="J9DY29"/>
<dbReference type="InterPro" id="IPR001753">
    <property type="entry name" value="Enoyl-CoA_hydra/iso"/>
</dbReference>
<dbReference type="GO" id="GO:0016853">
    <property type="term" value="F:isomerase activity"/>
    <property type="evidence" value="ECO:0007669"/>
    <property type="project" value="UniProtKB-KW"/>
</dbReference>
<evidence type="ECO:0000256" key="2">
    <source>
        <dbReference type="ARBA" id="ARBA00005254"/>
    </source>
</evidence>
<comment type="caution">
    <text evidence="6">The sequence shown here is derived from an EMBL/GenBank/DDBJ whole genome shotgun (WGS) entry which is preliminary data.</text>
</comment>
<evidence type="ECO:0000256" key="3">
    <source>
        <dbReference type="ARBA" id="ARBA00022832"/>
    </source>
</evidence>
<dbReference type="eggNOG" id="COG1024">
    <property type="taxonomic scope" value="Bacteria"/>
</dbReference>
<protein>
    <submittedName>
        <fullName evidence="6">Enoyl-CoA hydratase</fullName>
    </submittedName>
</protein>
<evidence type="ECO:0000256" key="4">
    <source>
        <dbReference type="ARBA" id="ARBA00023098"/>
    </source>
</evidence>
<dbReference type="CDD" id="cd06558">
    <property type="entry name" value="crotonase-like"/>
    <property type="match status" value="1"/>
</dbReference>
<dbReference type="InterPro" id="IPR029045">
    <property type="entry name" value="ClpP/crotonase-like_dom_sf"/>
</dbReference>
<dbReference type="UniPathway" id="UPA00659"/>
<dbReference type="PANTHER" id="PTHR43149:SF1">
    <property type="entry name" value="DELTA(3,5)-DELTA(2,4)-DIENOYL-COA ISOMERASE, MITOCHONDRIAL"/>
    <property type="match status" value="1"/>
</dbReference>
<dbReference type="Gene3D" id="3.90.226.10">
    <property type="entry name" value="2-enoyl-CoA Hydratase, Chain A, domain 1"/>
    <property type="match status" value="1"/>
</dbReference>
<dbReference type="EMBL" id="ALYF01000008">
    <property type="protein sequence ID" value="EJW20549.1"/>
    <property type="molecule type" value="Genomic_DNA"/>
</dbReference>
<evidence type="ECO:0000313" key="6">
    <source>
        <dbReference type="EMBL" id="EJW20549.1"/>
    </source>
</evidence>
<accession>J9DY29</accession>
<keyword evidence="7" id="KW-1185">Reference proteome</keyword>
<evidence type="ECO:0000313" key="7">
    <source>
        <dbReference type="Proteomes" id="UP000004836"/>
    </source>
</evidence>
<gene>
    <name evidence="6" type="ORF">IMCC14465_16740</name>
</gene>
<comment type="similarity">
    <text evidence="2">Belongs to the enoyl-CoA hydratase/isomerase family.</text>
</comment>
<evidence type="ECO:0000256" key="1">
    <source>
        <dbReference type="ARBA" id="ARBA00005005"/>
    </source>
</evidence>
<keyword evidence="5" id="KW-0413">Isomerase</keyword>
<sequence length="271" mass="29867">MMQDRVSITRHNHVAHVEMIREDKMNALDKGMMEGLVEAAETLSQQDDVRAVVLSGKGRAFCAGLDVSNFASMMSGETSNVETTPLTRRTHGIANLFQKCSFAWHELEVPVIAAAHNTCIGGGFQIYLGSDIRFAAPGTKFSIMEIKWGLIPDMGATPIMYHLARRDVINELTYTGRLFEAEEAQQIGFVSHIKEDPVAAALEMAQTIADKNPDAIRAAKKLLSRAPYLTEAEGLMMEAELQQMVIGAPNQIEAVMAEMEKRPAKFSDPKK</sequence>
<dbReference type="SUPFAM" id="SSF52096">
    <property type="entry name" value="ClpP/crotonase"/>
    <property type="match status" value="1"/>
</dbReference>
<dbReference type="Gene3D" id="1.10.12.10">
    <property type="entry name" value="Lyase 2-enoyl-coa Hydratase, Chain A, domain 2"/>
    <property type="match status" value="1"/>
</dbReference>
<reference evidence="6 7" key="1">
    <citation type="journal article" date="2012" name="J. Bacteriol.">
        <title>Genome Sequence of Strain IMCC14465, Isolated from the East Sea, Belonging to the PS1 Clade of Alphaproteobacteria.</title>
        <authorList>
            <person name="Yang S.J."/>
            <person name="Kang I."/>
            <person name="Cho J.C."/>
        </authorList>
    </citation>
    <scope>NUCLEOTIDE SEQUENCE [LARGE SCALE GENOMIC DNA]</scope>
    <source>
        <strain evidence="6 7">IMCC14465</strain>
    </source>
</reference>
<dbReference type="Pfam" id="PF00378">
    <property type="entry name" value="ECH_1"/>
    <property type="match status" value="1"/>
</dbReference>
<dbReference type="Proteomes" id="UP000004836">
    <property type="component" value="Unassembled WGS sequence"/>
</dbReference>
<dbReference type="PATRIC" id="fig|1220535.3.peg.1666"/>